<evidence type="ECO:0000259" key="18">
    <source>
        <dbReference type="PROSITE" id="PS51371"/>
    </source>
</evidence>
<evidence type="ECO:0000256" key="15">
    <source>
        <dbReference type="PIRSR" id="PIRSR006404-1"/>
    </source>
</evidence>
<evidence type="ECO:0000256" key="10">
    <source>
        <dbReference type="ARBA" id="ARBA00022989"/>
    </source>
</evidence>
<feature type="transmembrane region" description="Helical" evidence="14">
    <location>
        <begin position="51"/>
        <end position="69"/>
    </location>
</feature>
<dbReference type="AlphaFoldDB" id="A0A1H6FKK5"/>
<feature type="binding site" evidence="16">
    <location>
        <position position="73"/>
    </location>
    <ligand>
        <name>Zn(2+)</name>
        <dbReference type="ChEBI" id="CHEBI:29105"/>
        <note>catalytic</note>
    </ligand>
</feature>
<feature type="transmembrane region" description="Helical" evidence="14">
    <location>
        <begin position="81"/>
        <end position="99"/>
    </location>
</feature>
<dbReference type="Proteomes" id="UP000222056">
    <property type="component" value="Unassembled WGS sequence"/>
</dbReference>
<evidence type="ECO:0000256" key="16">
    <source>
        <dbReference type="PIRSR" id="PIRSR006404-2"/>
    </source>
</evidence>
<feature type="domain" description="CBS" evidence="18">
    <location>
        <begin position="317"/>
        <end position="376"/>
    </location>
</feature>
<evidence type="ECO:0000256" key="8">
    <source>
        <dbReference type="ARBA" id="ARBA00022801"/>
    </source>
</evidence>
<feature type="binding site" evidence="16">
    <location>
        <position position="69"/>
    </location>
    <ligand>
        <name>Zn(2+)</name>
        <dbReference type="ChEBI" id="CHEBI:29105"/>
        <note>catalytic</note>
    </ligand>
</feature>
<keyword evidence="7" id="KW-0677">Repeat</keyword>
<accession>A0A1H6FKK5</accession>
<keyword evidence="3 14" id="KW-1003">Cell membrane</keyword>
<evidence type="ECO:0000256" key="17">
    <source>
        <dbReference type="PROSITE-ProRule" id="PRU00703"/>
    </source>
</evidence>
<dbReference type="GO" id="GO:0046872">
    <property type="term" value="F:metal ion binding"/>
    <property type="evidence" value="ECO:0007669"/>
    <property type="project" value="UniProtKB-UniRule"/>
</dbReference>
<dbReference type="STRING" id="29539.SAMN02745716_0214"/>
<dbReference type="GO" id="GO:0006508">
    <property type="term" value="P:proteolysis"/>
    <property type="evidence" value="ECO:0007669"/>
    <property type="project" value="UniProtKB-KW"/>
</dbReference>
<feature type="domain" description="CBS" evidence="18">
    <location>
        <begin position="251"/>
        <end position="310"/>
    </location>
</feature>
<dbReference type="CDD" id="cd06164">
    <property type="entry name" value="S2P-M50_SpoIVFB_CBS"/>
    <property type="match status" value="1"/>
</dbReference>
<dbReference type="SUPFAM" id="SSF54631">
    <property type="entry name" value="CBS-domain pair"/>
    <property type="match status" value="1"/>
</dbReference>
<evidence type="ECO:0000256" key="14">
    <source>
        <dbReference type="PIRNR" id="PIRNR006404"/>
    </source>
</evidence>
<keyword evidence="11 14" id="KW-0482">Metalloprotease</keyword>
<dbReference type="InterPro" id="IPR000644">
    <property type="entry name" value="CBS_dom"/>
</dbReference>
<evidence type="ECO:0000256" key="9">
    <source>
        <dbReference type="ARBA" id="ARBA00022833"/>
    </source>
</evidence>
<comment type="similarity">
    <text evidence="2 14">Belongs to the peptidase M50B family.</text>
</comment>
<feature type="transmembrane region" description="Helical" evidence="14">
    <location>
        <begin position="199"/>
        <end position="226"/>
    </location>
</feature>
<comment type="subcellular location">
    <subcellularLocation>
        <location evidence="1 14">Cell membrane</location>
        <topology evidence="1 14">Multi-pass membrane protein</topology>
    </subcellularLocation>
</comment>
<evidence type="ECO:0000256" key="1">
    <source>
        <dbReference type="ARBA" id="ARBA00004651"/>
    </source>
</evidence>
<evidence type="ECO:0000256" key="3">
    <source>
        <dbReference type="ARBA" id="ARBA00022475"/>
    </source>
</evidence>
<dbReference type="SMART" id="SM00116">
    <property type="entry name" value="CBS"/>
    <property type="match status" value="2"/>
</dbReference>
<evidence type="ECO:0000256" key="7">
    <source>
        <dbReference type="ARBA" id="ARBA00022737"/>
    </source>
</evidence>
<name>A0A1H6FKK5_THEAL</name>
<keyword evidence="4 14" id="KW-0645">Protease</keyword>
<dbReference type="PANTHER" id="PTHR39188:SF3">
    <property type="entry name" value="STAGE IV SPORULATION PROTEIN FB"/>
    <property type="match status" value="1"/>
</dbReference>
<reference evidence="20" key="1">
    <citation type="submission" date="2016-10" db="EMBL/GenBank/DDBJ databases">
        <authorList>
            <person name="Varghese N."/>
            <person name="Submissions S."/>
        </authorList>
    </citation>
    <scope>NUCLEOTIDE SEQUENCE [LARGE SCALE GENOMIC DNA]</scope>
    <source>
        <strain evidence="20">ATCC 35263</strain>
    </source>
</reference>
<dbReference type="InterPro" id="IPR016483">
    <property type="entry name" value="UCP006404_Pept_M50_CBS"/>
</dbReference>
<keyword evidence="12 17" id="KW-0129">CBS domain</keyword>
<dbReference type="GO" id="GO:0008237">
    <property type="term" value="F:metallopeptidase activity"/>
    <property type="evidence" value="ECO:0007669"/>
    <property type="project" value="UniProtKB-UniRule"/>
</dbReference>
<dbReference type="InterPro" id="IPR046342">
    <property type="entry name" value="CBS_dom_sf"/>
</dbReference>
<dbReference type="Pfam" id="PF02163">
    <property type="entry name" value="Peptidase_M50"/>
    <property type="match status" value="2"/>
</dbReference>
<evidence type="ECO:0000256" key="5">
    <source>
        <dbReference type="ARBA" id="ARBA00022692"/>
    </source>
</evidence>
<dbReference type="PIRSF" id="PIRSF006404">
    <property type="entry name" value="UCP006404_Pept_M50_CBS"/>
    <property type="match status" value="1"/>
</dbReference>
<feature type="transmembrane region" description="Helical" evidence="14">
    <location>
        <begin position="21"/>
        <end position="39"/>
    </location>
</feature>
<keyword evidence="5 14" id="KW-0812">Transmembrane</keyword>
<keyword evidence="13 14" id="KW-0472">Membrane</keyword>
<dbReference type="Pfam" id="PF00571">
    <property type="entry name" value="CBS"/>
    <property type="match status" value="2"/>
</dbReference>
<keyword evidence="10 14" id="KW-1133">Transmembrane helix</keyword>
<keyword evidence="9 14" id="KW-0862">Zinc</keyword>
<evidence type="ECO:0000256" key="6">
    <source>
        <dbReference type="ARBA" id="ARBA00022723"/>
    </source>
</evidence>
<dbReference type="PANTHER" id="PTHR39188">
    <property type="entry name" value="MEMBRANE-ASSOCIATED ZINC METALLOPROTEASE M50B"/>
    <property type="match status" value="1"/>
</dbReference>
<keyword evidence="8 14" id="KW-0378">Hydrolase</keyword>
<gene>
    <name evidence="19" type="ORF">SAMN02745716_0214</name>
</gene>
<evidence type="ECO:0000256" key="2">
    <source>
        <dbReference type="ARBA" id="ARBA00007931"/>
    </source>
</evidence>
<protein>
    <recommendedName>
        <fullName evidence="14">Zinc metalloprotease</fullName>
    </recommendedName>
</protein>
<keyword evidence="20" id="KW-1185">Reference proteome</keyword>
<organism evidence="19 20">
    <name type="scientific">Thermoleophilum album</name>
    <dbReference type="NCBI Taxonomy" id="29539"/>
    <lineage>
        <taxon>Bacteria</taxon>
        <taxon>Bacillati</taxon>
        <taxon>Actinomycetota</taxon>
        <taxon>Thermoleophilia</taxon>
        <taxon>Thermoleophilales</taxon>
        <taxon>Thermoleophilaceae</taxon>
        <taxon>Thermoleophilum</taxon>
    </lineage>
</organism>
<feature type="transmembrane region" description="Helical" evidence="14">
    <location>
        <begin position="111"/>
        <end position="133"/>
    </location>
</feature>
<feature type="active site" evidence="15">
    <location>
        <position position="70"/>
    </location>
</feature>
<dbReference type="InterPro" id="IPR008915">
    <property type="entry name" value="Peptidase_M50"/>
</dbReference>
<evidence type="ECO:0000256" key="11">
    <source>
        <dbReference type="ARBA" id="ARBA00023049"/>
    </source>
</evidence>
<dbReference type="Gene3D" id="3.10.580.10">
    <property type="entry name" value="CBS-domain"/>
    <property type="match status" value="1"/>
</dbReference>
<evidence type="ECO:0000256" key="12">
    <source>
        <dbReference type="ARBA" id="ARBA00023122"/>
    </source>
</evidence>
<feature type="binding site" evidence="16">
    <location>
        <position position="165"/>
    </location>
    <ligand>
        <name>Zn(2+)</name>
        <dbReference type="ChEBI" id="CHEBI:29105"/>
        <note>catalytic</note>
    </ligand>
</feature>
<feature type="transmembrane region" description="Helical" evidence="14">
    <location>
        <begin position="145"/>
        <end position="164"/>
    </location>
</feature>
<evidence type="ECO:0000313" key="19">
    <source>
        <dbReference type="EMBL" id="SEH10365.1"/>
    </source>
</evidence>
<evidence type="ECO:0000256" key="4">
    <source>
        <dbReference type="ARBA" id="ARBA00022670"/>
    </source>
</evidence>
<dbReference type="GO" id="GO:0005886">
    <property type="term" value="C:plasma membrane"/>
    <property type="evidence" value="ECO:0007669"/>
    <property type="project" value="UniProtKB-SubCell"/>
</dbReference>
<sequence>MGMESSIRLGRIAGIELGVNWSWLVAAALFTWILAGGVFPASNPNLGTGTYLAMAVVAVLVFFASLVAHEYGHALQARREGVAIDGITLWIFGGVAKLAGPFPSPEAELRIALAGPAVSLVLGVLFLGLAVLLPLPAAADGVLHWLGNTNLVLLAFNMLPALPLDGGRVLRSLLWRKRGDFRSATRTAALLGRGFGQGLIVLGVLAVIAGGAAGGIWLAFIGWFLLGAAEAEAQAAELGLALRGMRVADAMVRDPVVVTPDLSLDEFLDRVFFDHRHTAYPVIDTGDGRVVRGIVSFRDALRVPREQWPRKRVAEVMVPLEQAQVLDPSLPLEEALRTLAASPLRRGLVMSNSRFEGLLSITDVLRLLELLEGAPLARRHS</sequence>
<dbReference type="EMBL" id="FNWJ01000001">
    <property type="protein sequence ID" value="SEH10365.1"/>
    <property type="molecule type" value="Genomic_DNA"/>
</dbReference>
<dbReference type="PROSITE" id="PS51371">
    <property type="entry name" value="CBS"/>
    <property type="match status" value="2"/>
</dbReference>
<keyword evidence="6 14" id="KW-0479">Metal-binding</keyword>
<evidence type="ECO:0000313" key="20">
    <source>
        <dbReference type="Proteomes" id="UP000222056"/>
    </source>
</evidence>
<proteinExistence type="inferred from homology"/>
<evidence type="ECO:0000256" key="13">
    <source>
        <dbReference type="ARBA" id="ARBA00023136"/>
    </source>
</evidence>
<comment type="cofactor">
    <cofactor evidence="14 16">
        <name>Zn(2+)</name>
        <dbReference type="ChEBI" id="CHEBI:29105"/>
    </cofactor>
    <text evidence="14 16">Binds 1 zinc ion per subunit.</text>
</comment>